<dbReference type="InterPro" id="IPR016024">
    <property type="entry name" value="ARM-type_fold"/>
</dbReference>
<dbReference type="InterPro" id="IPR011989">
    <property type="entry name" value="ARM-like"/>
</dbReference>
<name>A0AAV0UBP8_HYABA</name>
<evidence type="ECO:0008006" key="7">
    <source>
        <dbReference type="Google" id="ProtNLM"/>
    </source>
</evidence>
<dbReference type="PANTHER" id="PTHR12363">
    <property type="entry name" value="TRANSPORTIN 3 AND IMPORTIN 13"/>
    <property type="match status" value="1"/>
</dbReference>
<gene>
    <name evidence="5" type="ORF">HBR001_LOCUS5578</name>
</gene>
<dbReference type="EMBL" id="CANTFL010001180">
    <property type="protein sequence ID" value="CAI5732621.1"/>
    <property type="molecule type" value="Genomic_DNA"/>
</dbReference>
<dbReference type="GO" id="GO:0005634">
    <property type="term" value="C:nucleus"/>
    <property type="evidence" value="ECO:0007669"/>
    <property type="project" value="UniProtKB-SubCell"/>
</dbReference>
<evidence type="ECO:0000313" key="5">
    <source>
        <dbReference type="EMBL" id="CAI5732621.1"/>
    </source>
</evidence>
<keyword evidence="3" id="KW-0813">Transport</keyword>
<dbReference type="SUPFAM" id="SSF48371">
    <property type="entry name" value="ARM repeat"/>
    <property type="match status" value="1"/>
</dbReference>
<organism evidence="5 6">
    <name type="scientific">Hyaloperonospora brassicae</name>
    <name type="common">Brassica downy mildew</name>
    <name type="synonym">Peronospora brassicae</name>
    <dbReference type="NCBI Taxonomy" id="162125"/>
    <lineage>
        <taxon>Eukaryota</taxon>
        <taxon>Sar</taxon>
        <taxon>Stramenopiles</taxon>
        <taxon>Oomycota</taxon>
        <taxon>Peronosporomycetes</taxon>
        <taxon>Peronosporales</taxon>
        <taxon>Peronosporaceae</taxon>
        <taxon>Hyaloperonospora</taxon>
    </lineage>
</organism>
<dbReference type="PANTHER" id="PTHR12363:SF33">
    <property type="entry name" value="IMPORTIN-13"/>
    <property type="match status" value="1"/>
</dbReference>
<comment type="subcellular location">
    <subcellularLocation>
        <location evidence="1">Nucleus</location>
    </subcellularLocation>
</comment>
<keyword evidence="6" id="KW-1185">Reference proteome</keyword>
<dbReference type="AlphaFoldDB" id="A0AAV0UBP8"/>
<dbReference type="GO" id="GO:0005737">
    <property type="term" value="C:cytoplasm"/>
    <property type="evidence" value="ECO:0007669"/>
    <property type="project" value="TreeGrafter"/>
</dbReference>
<proteinExistence type="inferred from homology"/>
<dbReference type="Proteomes" id="UP001162031">
    <property type="component" value="Unassembled WGS sequence"/>
</dbReference>
<evidence type="ECO:0000256" key="1">
    <source>
        <dbReference type="ARBA" id="ARBA00004123"/>
    </source>
</evidence>
<comment type="caution">
    <text evidence="5">The sequence shown here is derived from an EMBL/GenBank/DDBJ whole genome shotgun (WGS) entry which is preliminary data.</text>
</comment>
<dbReference type="GO" id="GO:0006606">
    <property type="term" value="P:protein import into nucleus"/>
    <property type="evidence" value="ECO:0007669"/>
    <property type="project" value="TreeGrafter"/>
</dbReference>
<evidence type="ECO:0000256" key="3">
    <source>
        <dbReference type="ARBA" id="ARBA00022448"/>
    </source>
</evidence>
<evidence type="ECO:0000313" key="6">
    <source>
        <dbReference type="Proteomes" id="UP001162031"/>
    </source>
</evidence>
<evidence type="ECO:0000256" key="2">
    <source>
        <dbReference type="ARBA" id="ARBA00007991"/>
    </source>
</evidence>
<accession>A0AAV0UBP8</accession>
<comment type="similarity">
    <text evidence="2">Belongs to the importin beta family.</text>
</comment>
<keyword evidence="4" id="KW-0539">Nucleus</keyword>
<dbReference type="Gene3D" id="1.25.10.10">
    <property type="entry name" value="Leucine-rich Repeat Variant"/>
    <property type="match status" value="1"/>
</dbReference>
<dbReference type="InterPro" id="IPR051345">
    <property type="entry name" value="Importin_beta-like_NTR"/>
</dbReference>
<reference evidence="5" key="1">
    <citation type="submission" date="2022-12" db="EMBL/GenBank/DDBJ databases">
        <authorList>
            <person name="Webb A."/>
        </authorList>
    </citation>
    <scope>NUCLEOTIDE SEQUENCE</scope>
    <source>
        <strain evidence="5">Hp1</strain>
    </source>
</reference>
<evidence type="ECO:0000256" key="4">
    <source>
        <dbReference type="ARBA" id="ARBA00023242"/>
    </source>
</evidence>
<sequence>MAEQLAACARQLFEGASGSEAQRAANAWLMQFQGREEAWQAALQLLDQLPASDPIAHRELDAPQLVAMQILRLKTQHEWERLGAQQQRLVRQTLLRLLAITCVAEHGLSAVTCRIACVTLAAIVVKSGKSWTEWKSEVQKLVDAGFAAHRPHKAAIVLANVLGAIPIQILASETTWTTAKLQDVLTVFQAEAGDVMTAMQMILANVPHERSSALCCLESWIVGCIPTHETFGLTAAHLFSRGLLGELFNVVIGDNEGQAQLAAGVIADSFLCNVSDAGAESMAETVLYAGRRLVEALPILQLETRFPTGNITTKEQQMSACRGLSRIACCLAMHHATVLFSHRVADTPVLIRSPAPERQSFCISFLELLLACSSHEDIAVAQPTLEIWFFFLEPNASRNEMSWQLLDDAGKTHAVSVLSRLVHALIRQCKYPQWFIDKQEIVSDDPEIDAIVNLRREIADTLLSLFSKWPGRSGESAGDYSSCVKGVCQMLVDCTDVAAIDALFYLLSSTVELFDTGSSDSISGDDPSSFEAVASGGLGLLLGVLDCAANLPMHPLVVNGVARYFGSLSASLVLPPSAYLRASMIMCEGLQCAPAIPVAAQSLLHSSFSMTECTTIEDRTPLLRALLRFRTAHQLKTSQKSEGDLLEATFRVAYGLTDTDLGALCSSVLADFAVGVQSANPDEVSSSVYMLGRALAGVQDQQHGSVLADQLWPLVSPSLVQHSANSACRRAGVQFFLSVIPRLQTTSPPAIEAQMLDMCVWWYEKELAPDVLTCCSRLISRRRGNPGFQALLEHAFERLLAEFRVKLHDVKTSCGTLSVDSSLFHNRDTDKLIPEVEQFLNLTREVLNSFPQVLLQKRPNGEPTLYWICLDLATRLVKVDHQMQEIYDAACAFLLDVMRCQPEQIVERISTFAPEVVGVILSFLEPKRERHRTRSLWDFLFQCLHAPQIPMQIREGFLSAVSTVMSEGALSSFFAAEVCQQMPSELRMRCQRHRFRQYFSQLAQCVQVTSSS</sequence>
<protein>
    <recommendedName>
        <fullName evidence="7">Importin N-terminal domain-containing protein</fullName>
    </recommendedName>
</protein>